<comment type="caution">
    <text evidence="2">The sequence shown here is derived from an EMBL/GenBank/DDBJ whole genome shotgun (WGS) entry which is preliminary data.</text>
</comment>
<evidence type="ECO:0000256" key="1">
    <source>
        <dbReference type="SAM" id="MobiDB-lite"/>
    </source>
</evidence>
<protein>
    <submittedName>
        <fullName evidence="2">Uncharacterized protein</fullName>
    </submittedName>
</protein>
<keyword evidence="3" id="KW-1185">Reference proteome</keyword>
<evidence type="ECO:0000313" key="3">
    <source>
        <dbReference type="Proteomes" id="UP000770661"/>
    </source>
</evidence>
<proteinExistence type="predicted"/>
<dbReference type="Proteomes" id="UP000770661">
    <property type="component" value="Unassembled WGS sequence"/>
</dbReference>
<feature type="compositionally biased region" description="Polar residues" evidence="1">
    <location>
        <begin position="57"/>
        <end position="72"/>
    </location>
</feature>
<organism evidence="2 3">
    <name type="scientific">Chionoecetes opilio</name>
    <name type="common">Atlantic snow crab</name>
    <name type="synonym">Cancer opilio</name>
    <dbReference type="NCBI Taxonomy" id="41210"/>
    <lineage>
        <taxon>Eukaryota</taxon>
        <taxon>Metazoa</taxon>
        <taxon>Ecdysozoa</taxon>
        <taxon>Arthropoda</taxon>
        <taxon>Crustacea</taxon>
        <taxon>Multicrustacea</taxon>
        <taxon>Malacostraca</taxon>
        <taxon>Eumalacostraca</taxon>
        <taxon>Eucarida</taxon>
        <taxon>Decapoda</taxon>
        <taxon>Pleocyemata</taxon>
        <taxon>Brachyura</taxon>
        <taxon>Eubrachyura</taxon>
        <taxon>Majoidea</taxon>
        <taxon>Majidae</taxon>
        <taxon>Chionoecetes</taxon>
    </lineage>
</organism>
<name>A0A8J4YI58_CHIOP</name>
<reference evidence="2" key="1">
    <citation type="submission" date="2020-07" db="EMBL/GenBank/DDBJ databases">
        <title>The High-quality genome of the commercially important snow crab, Chionoecetes opilio.</title>
        <authorList>
            <person name="Jeong J.-H."/>
            <person name="Ryu S."/>
        </authorList>
    </citation>
    <scope>NUCLEOTIDE SEQUENCE</scope>
    <source>
        <strain evidence="2">MADBK_172401_WGS</strain>
        <tissue evidence="2">Digestive gland</tissue>
    </source>
</reference>
<dbReference type="AlphaFoldDB" id="A0A8J4YI58"/>
<gene>
    <name evidence="2" type="ORF">GWK47_033420</name>
</gene>
<dbReference type="EMBL" id="JACEEZ010002754">
    <property type="protein sequence ID" value="KAG0728007.1"/>
    <property type="molecule type" value="Genomic_DNA"/>
</dbReference>
<evidence type="ECO:0000313" key="2">
    <source>
        <dbReference type="EMBL" id="KAG0728007.1"/>
    </source>
</evidence>
<feature type="region of interest" description="Disordered" evidence="1">
    <location>
        <begin position="36"/>
        <end position="133"/>
    </location>
</feature>
<accession>A0A8J4YI58</accession>
<sequence length="133" mass="14150">MRRPAPASATLDHHQPSTWSDAPCWLSCWSAAAWWPPPPRPRPSVGPAPAGPDPSQDGRTPSSGQDPASASDSPVPAILMAAIDGKQRGVAPFPTPAKDADAQPPHELPRRDSRRHQTAVRDAAFAPVRLYDG</sequence>
<feature type="compositionally biased region" description="Pro residues" evidence="1">
    <location>
        <begin position="36"/>
        <end position="52"/>
    </location>
</feature>